<keyword evidence="3" id="KW-0012">Acyltransferase</keyword>
<evidence type="ECO:0000313" key="4">
    <source>
        <dbReference type="Proteomes" id="UP000672097"/>
    </source>
</evidence>
<name>A0ABS5E353_9BURK</name>
<dbReference type="GO" id="GO:0016746">
    <property type="term" value="F:acyltransferase activity"/>
    <property type="evidence" value="ECO:0007669"/>
    <property type="project" value="UniProtKB-KW"/>
</dbReference>
<keyword evidence="1" id="KW-0812">Transmembrane</keyword>
<accession>A0ABS5E353</accession>
<feature type="transmembrane region" description="Helical" evidence="1">
    <location>
        <begin position="329"/>
        <end position="348"/>
    </location>
</feature>
<feature type="transmembrane region" description="Helical" evidence="1">
    <location>
        <begin position="302"/>
        <end position="323"/>
    </location>
</feature>
<reference evidence="3 4" key="1">
    <citation type="submission" date="2021-04" db="EMBL/GenBank/DDBJ databases">
        <title>The genome sequence of type strain Ideonella paludis KCTC 32238.</title>
        <authorList>
            <person name="Liu Y."/>
        </authorList>
    </citation>
    <scope>NUCLEOTIDE SEQUENCE [LARGE SCALE GENOMIC DNA]</scope>
    <source>
        <strain evidence="3 4">KCTC 32238</strain>
    </source>
</reference>
<dbReference type="InterPro" id="IPR002656">
    <property type="entry name" value="Acyl_transf_3_dom"/>
</dbReference>
<feature type="transmembrane region" description="Helical" evidence="1">
    <location>
        <begin position="215"/>
        <end position="231"/>
    </location>
</feature>
<feature type="domain" description="Acyltransferase 3" evidence="2">
    <location>
        <begin position="22"/>
        <end position="348"/>
    </location>
</feature>
<evidence type="ECO:0000256" key="1">
    <source>
        <dbReference type="SAM" id="Phobius"/>
    </source>
</evidence>
<dbReference type="EMBL" id="JAGQDG010000009">
    <property type="protein sequence ID" value="MBQ0937759.1"/>
    <property type="molecule type" value="Genomic_DNA"/>
</dbReference>
<feature type="transmembrane region" description="Helical" evidence="1">
    <location>
        <begin position="112"/>
        <end position="130"/>
    </location>
</feature>
<dbReference type="Pfam" id="PF01757">
    <property type="entry name" value="Acyl_transf_3"/>
    <property type="match status" value="1"/>
</dbReference>
<dbReference type="RefSeq" id="WP_210811427.1">
    <property type="nucleotide sequence ID" value="NZ_JAGQDG010000009.1"/>
</dbReference>
<sequence>MSASCRADDRSLAAPLAPADVIWVDGLKVLAAQFIVWHHFVLYGPVAAAAHEAAPEWAAWLAEHGRLAVQVFLVVGGYLSAQSLQRALSAPVTVGGVAGLVWRRWQRLMKPFAVAMVVTLWAAWLARRWMVDADTPPAPSLAQLWAHALLLQDWLEVPALSVGVWYVAIDLQLYMSLLLWAALAQSWAAWARGGLLLVAVAASLWVWNLDSDWDMAPWYFWASYGLGAWVQRGAGLRSSWQRAVALGLMAVVVVLALDLAWRSRVALAALVALSLWWAAQCRPLRLPLKIKAVLSALATQSYALFLLHYAASLVVSALASRWGLVDAQAAWWLLALSWALSMLAAAWMTRILAQPMVWPWQAPQPVAQQGR</sequence>
<evidence type="ECO:0000313" key="3">
    <source>
        <dbReference type="EMBL" id="MBQ0937759.1"/>
    </source>
</evidence>
<evidence type="ECO:0000259" key="2">
    <source>
        <dbReference type="Pfam" id="PF01757"/>
    </source>
</evidence>
<keyword evidence="1" id="KW-1133">Transmembrane helix</keyword>
<keyword evidence="4" id="KW-1185">Reference proteome</keyword>
<organism evidence="3 4">
    <name type="scientific">Ideonella paludis</name>
    <dbReference type="NCBI Taxonomy" id="1233411"/>
    <lineage>
        <taxon>Bacteria</taxon>
        <taxon>Pseudomonadati</taxon>
        <taxon>Pseudomonadota</taxon>
        <taxon>Betaproteobacteria</taxon>
        <taxon>Burkholderiales</taxon>
        <taxon>Sphaerotilaceae</taxon>
        <taxon>Ideonella</taxon>
    </lineage>
</organism>
<gene>
    <name evidence="3" type="ORF">KAK11_20710</name>
</gene>
<feature type="transmembrane region" description="Helical" evidence="1">
    <location>
        <begin position="190"/>
        <end position="209"/>
    </location>
</feature>
<feature type="transmembrane region" description="Helical" evidence="1">
    <location>
        <begin position="243"/>
        <end position="259"/>
    </location>
</feature>
<proteinExistence type="predicted"/>
<keyword evidence="1" id="KW-0472">Membrane</keyword>
<dbReference type="Proteomes" id="UP000672097">
    <property type="component" value="Unassembled WGS sequence"/>
</dbReference>
<keyword evidence="3" id="KW-0808">Transferase</keyword>
<feature type="transmembrane region" description="Helical" evidence="1">
    <location>
        <begin position="163"/>
        <end position="183"/>
    </location>
</feature>
<protein>
    <submittedName>
        <fullName evidence="3">Acyltransferase</fullName>
    </submittedName>
</protein>
<comment type="caution">
    <text evidence="3">The sequence shown here is derived from an EMBL/GenBank/DDBJ whole genome shotgun (WGS) entry which is preliminary data.</text>
</comment>